<dbReference type="Pfam" id="PF01585">
    <property type="entry name" value="G-patch"/>
    <property type="match status" value="1"/>
</dbReference>
<dbReference type="InterPro" id="IPR000467">
    <property type="entry name" value="G_patch_dom"/>
</dbReference>
<dbReference type="Proteomes" id="UP000243459">
    <property type="component" value="Chromosome 1"/>
</dbReference>
<feature type="region of interest" description="Disordered" evidence="1">
    <location>
        <begin position="225"/>
        <end position="244"/>
    </location>
</feature>
<dbReference type="PANTHER" id="PTHR21032:SF0">
    <property type="entry name" value="G PATCH DOMAIN-CONTAINING PROTEIN 11"/>
    <property type="match status" value="1"/>
</dbReference>
<dbReference type="PANTHER" id="PTHR21032">
    <property type="entry name" value="G PATCH DOMAIN-CONTAINING PROTEIN 11"/>
    <property type="match status" value="1"/>
</dbReference>
<dbReference type="PROSITE" id="PS50174">
    <property type="entry name" value="G_PATCH"/>
    <property type="match status" value="1"/>
</dbReference>
<organism evidence="3 4">
    <name type="scientific">Asparagus officinalis</name>
    <name type="common">Garden asparagus</name>
    <dbReference type="NCBI Taxonomy" id="4686"/>
    <lineage>
        <taxon>Eukaryota</taxon>
        <taxon>Viridiplantae</taxon>
        <taxon>Streptophyta</taxon>
        <taxon>Embryophyta</taxon>
        <taxon>Tracheophyta</taxon>
        <taxon>Spermatophyta</taxon>
        <taxon>Magnoliopsida</taxon>
        <taxon>Liliopsida</taxon>
        <taxon>Asparagales</taxon>
        <taxon>Asparagaceae</taxon>
        <taxon>Asparagoideae</taxon>
        <taxon>Asparagus</taxon>
    </lineage>
</organism>
<dbReference type="Pfam" id="PF13821">
    <property type="entry name" value="DUF4187"/>
    <property type="match status" value="1"/>
</dbReference>
<feature type="domain" description="G-patch" evidence="2">
    <location>
        <begin position="121"/>
        <end position="167"/>
    </location>
</feature>
<name>A0A5P1FW65_ASPOF</name>
<dbReference type="GO" id="GO:0000776">
    <property type="term" value="C:kinetochore"/>
    <property type="evidence" value="ECO:0007669"/>
    <property type="project" value="TreeGrafter"/>
</dbReference>
<feature type="compositionally biased region" description="Acidic residues" evidence="1">
    <location>
        <begin position="229"/>
        <end position="244"/>
    </location>
</feature>
<gene>
    <name evidence="3" type="ORF">A4U43_C01F33170</name>
</gene>
<accession>A0A5P1FW65</accession>
<evidence type="ECO:0000259" key="2">
    <source>
        <dbReference type="PROSITE" id="PS50174"/>
    </source>
</evidence>
<dbReference type="InterPro" id="IPR039249">
    <property type="entry name" value="GPATCH11"/>
</dbReference>
<feature type="compositionally biased region" description="Basic and acidic residues" evidence="1">
    <location>
        <begin position="93"/>
        <end position="111"/>
    </location>
</feature>
<dbReference type="AlphaFoldDB" id="A0A5P1FW65"/>
<evidence type="ECO:0000313" key="3">
    <source>
        <dbReference type="EMBL" id="ONK81817.1"/>
    </source>
</evidence>
<dbReference type="InterPro" id="IPR025239">
    <property type="entry name" value="DUF4187"/>
</dbReference>
<dbReference type="OMA" id="DYMNMVI"/>
<dbReference type="EMBL" id="CM007381">
    <property type="protein sequence ID" value="ONK81817.1"/>
    <property type="molecule type" value="Genomic_DNA"/>
</dbReference>
<dbReference type="Gramene" id="ONK81817">
    <property type="protein sequence ID" value="ONK81817"/>
    <property type="gene ID" value="A4U43_C01F33170"/>
</dbReference>
<sequence length="288" mass="33102">MRIGLKTEPNRIRPALAFRLLGCNGFRAFNPSSMAGNENACDGEEDYMGDLSLFLPPEVSTSSSSSTSKKKPLVKTQPPQIPKAKKLKGLNWQERRKLEREQKQREEDERTLAGLESAIPESNIGFKMLKNMGYNPGSALGKGGVGRSEPVGLDIRRSREGIGTREEAKRTERVKEVRQRRNEEELMEEFGSRKKNQWRNKRIFWDYKKAEGALAQLENREIVEPEKDANDEEKVEEEQEEEEITEEDLNDILMKLRVEHRYCLYCGCQYESAEALEVNCPGLYEDDH</sequence>
<evidence type="ECO:0000256" key="1">
    <source>
        <dbReference type="SAM" id="MobiDB-lite"/>
    </source>
</evidence>
<reference evidence="4" key="1">
    <citation type="journal article" date="2017" name="Nat. Commun.">
        <title>The asparagus genome sheds light on the origin and evolution of a young Y chromosome.</title>
        <authorList>
            <person name="Harkess A."/>
            <person name="Zhou J."/>
            <person name="Xu C."/>
            <person name="Bowers J.E."/>
            <person name="Van der Hulst R."/>
            <person name="Ayyampalayam S."/>
            <person name="Mercati F."/>
            <person name="Riccardi P."/>
            <person name="McKain M.R."/>
            <person name="Kakrana A."/>
            <person name="Tang H."/>
            <person name="Ray J."/>
            <person name="Groenendijk J."/>
            <person name="Arikit S."/>
            <person name="Mathioni S.M."/>
            <person name="Nakano M."/>
            <person name="Shan H."/>
            <person name="Telgmann-Rauber A."/>
            <person name="Kanno A."/>
            <person name="Yue Z."/>
            <person name="Chen H."/>
            <person name="Li W."/>
            <person name="Chen Y."/>
            <person name="Xu X."/>
            <person name="Zhang Y."/>
            <person name="Luo S."/>
            <person name="Chen H."/>
            <person name="Gao J."/>
            <person name="Mao Z."/>
            <person name="Pires J.C."/>
            <person name="Luo M."/>
            <person name="Kudrna D."/>
            <person name="Wing R.A."/>
            <person name="Meyers B.C."/>
            <person name="Yi K."/>
            <person name="Kong H."/>
            <person name="Lavrijsen P."/>
            <person name="Sunseri F."/>
            <person name="Falavigna A."/>
            <person name="Ye Y."/>
            <person name="Leebens-Mack J.H."/>
            <person name="Chen G."/>
        </authorList>
    </citation>
    <scope>NUCLEOTIDE SEQUENCE [LARGE SCALE GENOMIC DNA]</scope>
    <source>
        <strain evidence="4">cv. DH0086</strain>
    </source>
</reference>
<dbReference type="SMART" id="SM01173">
    <property type="entry name" value="DUF4187"/>
    <property type="match status" value="1"/>
</dbReference>
<dbReference type="SMART" id="SM00443">
    <property type="entry name" value="G_patch"/>
    <property type="match status" value="1"/>
</dbReference>
<dbReference type="GO" id="GO:0003676">
    <property type="term" value="F:nucleic acid binding"/>
    <property type="evidence" value="ECO:0007669"/>
    <property type="project" value="InterPro"/>
</dbReference>
<proteinExistence type="predicted"/>
<evidence type="ECO:0000313" key="4">
    <source>
        <dbReference type="Proteomes" id="UP000243459"/>
    </source>
</evidence>
<keyword evidence="4" id="KW-1185">Reference proteome</keyword>
<protein>
    <recommendedName>
        <fullName evidence="2">G-patch domain-containing protein</fullName>
    </recommendedName>
</protein>
<feature type="region of interest" description="Disordered" evidence="1">
    <location>
        <begin position="54"/>
        <end position="111"/>
    </location>
</feature>